<reference evidence="3" key="1">
    <citation type="journal article" date="2019" name="Int. J. Syst. Evol. Microbiol.">
        <title>The Global Catalogue of Microorganisms (GCM) 10K type strain sequencing project: providing services to taxonomists for standard genome sequencing and annotation.</title>
        <authorList>
            <consortium name="The Broad Institute Genomics Platform"/>
            <consortium name="The Broad Institute Genome Sequencing Center for Infectious Disease"/>
            <person name="Wu L."/>
            <person name="Ma J."/>
        </authorList>
    </citation>
    <scope>NUCLEOTIDE SEQUENCE [LARGE SCALE GENOMIC DNA]</scope>
    <source>
        <strain evidence="3">JCM 17925</strain>
    </source>
</reference>
<evidence type="ECO:0000259" key="1">
    <source>
        <dbReference type="Pfam" id="PF21814"/>
    </source>
</evidence>
<keyword evidence="3" id="KW-1185">Reference proteome</keyword>
<dbReference type="Pfam" id="PF21814">
    <property type="entry name" value="DUF6883"/>
    <property type="match status" value="1"/>
</dbReference>
<dbReference type="EMBL" id="BAABHB010000002">
    <property type="protein sequence ID" value="GAA4399690.1"/>
    <property type="molecule type" value="Genomic_DNA"/>
</dbReference>
<protein>
    <recommendedName>
        <fullName evidence="1">DUF6883 domain-containing protein</fullName>
    </recommendedName>
</protein>
<organism evidence="2 3">
    <name type="scientific">Nibrella viscosa</name>
    <dbReference type="NCBI Taxonomy" id="1084524"/>
    <lineage>
        <taxon>Bacteria</taxon>
        <taxon>Pseudomonadati</taxon>
        <taxon>Bacteroidota</taxon>
        <taxon>Cytophagia</taxon>
        <taxon>Cytophagales</taxon>
        <taxon>Spirosomataceae</taxon>
        <taxon>Nibrella</taxon>
    </lineage>
</organism>
<dbReference type="RefSeq" id="WP_345264949.1">
    <property type="nucleotide sequence ID" value="NZ_BAABHB010000002.1"/>
</dbReference>
<evidence type="ECO:0000313" key="2">
    <source>
        <dbReference type="EMBL" id="GAA4399690.1"/>
    </source>
</evidence>
<dbReference type="Proteomes" id="UP001500936">
    <property type="component" value="Unassembled WGS sequence"/>
</dbReference>
<accession>A0ABP8K2X9</accession>
<sequence length="105" mass="12266">MSSSRTIIIDPEKITKYLLIWKAENDKSVFLKKLGYTLENWQELEQDIRKIAENDEPISSRSTPFGGSLYKVVGKLRNFGTVTIWMVTDENANWRFVTFLYPEKS</sequence>
<feature type="domain" description="DUF6883" evidence="1">
    <location>
        <begin position="6"/>
        <end position="103"/>
    </location>
</feature>
<comment type="caution">
    <text evidence="2">The sequence shown here is derived from an EMBL/GenBank/DDBJ whole genome shotgun (WGS) entry which is preliminary data.</text>
</comment>
<proteinExistence type="predicted"/>
<evidence type="ECO:0000313" key="3">
    <source>
        <dbReference type="Proteomes" id="UP001500936"/>
    </source>
</evidence>
<name>A0ABP8K2X9_9BACT</name>
<gene>
    <name evidence="2" type="ORF">GCM10023187_11970</name>
</gene>
<dbReference type="InterPro" id="IPR049250">
    <property type="entry name" value="DUF6883"/>
</dbReference>